<dbReference type="AlphaFoldDB" id="A0A9D4XN99"/>
<reference evidence="1 2" key="1">
    <citation type="journal article" date="2022" name="Nat. Genet.">
        <title>Improved pea reference genome and pan-genome highlight genomic features and evolutionary characteristics.</title>
        <authorList>
            <person name="Yang T."/>
            <person name="Liu R."/>
            <person name="Luo Y."/>
            <person name="Hu S."/>
            <person name="Wang D."/>
            <person name="Wang C."/>
            <person name="Pandey M.K."/>
            <person name="Ge S."/>
            <person name="Xu Q."/>
            <person name="Li N."/>
            <person name="Li G."/>
            <person name="Huang Y."/>
            <person name="Saxena R.K."/>
            <person name="Ji Y."/>
            <person name="Li M."/>
            <person name="Yan X."/>
            <person name="He Y."/>
            <person name="Liu Y."/>
            <person name="Wang X."/>
            <person name="Xiang C."/>
            <person name="Varshney R.K."/>
            <person name="Ding H."/>
            <person name="Gao S."/>
            <person name="Zong X."/>
        </authorList>
    </citation>
    <scope>NUCLEOTIDE SEQUENCE [LARGE SCALE GENOMIC DNA]</scope>
    <source>
        <strain evidence="1 2">cv. Zhongwan 6</strain>
    </source>
</reference>
<dbReference type="Proteomes" id="UP001058974">
    <property type="component" value="Chromosome 3"/>
</dbReference>
<dbReference type="EMBL" id="JAMSHJ010000003">
    <property type="protein sequence ID" value="KAI5424184.1"/>
    <property type="molecule type" value="Genomic_DNA"/>
</dbReference>
<organism evidence="1 2">
    <name type="scientific">Pisum sativum</name>
    <name type="common">Garden pea</name>
    <name type="synonym">Lathyrus oleraceus</name>
    <dbReference type="NCBI Taxonomy" id="3888"/>
    <lineage>
        <taxon>Eukaryota</taxon>
        <taxon>Viridiplantae</taxon>
        <taxon>Streptophyta</taxon>
        <taxon>Embryophyta</taxon>
        <taxon>Tracheophyta</taxon>
        <taxon>Spermatophyta</taxon>
        <taxon>Magnoliopsida</taxon>
        <taxon>eudicotyledons</taxon>
        <taxon>Gunneridae</taxon>
        <taxon>Pentapetalae</taxon>
        <taxon>rosids</taxon>
        <taxon>fabids</taxon>
        <taxon>Fabales</taxon>
        <taxon>Fabaceae</taxon>
        <taxon>Papilionoideae</taxon>
        <taxon>50 kb inversion clade</taxon>
        <taxon>NPAAA clade</taxon>
        <taxon>Hologalegina</taxon>
        <taxon>IRL clade</taxon>
        <taxon>Fabeae</taxon>
        <taxon>Lathyrus</taxon>
    </lineage>
</organism>
<accession>A0A9D4XN99</accession>
<evidence type="ECO:0000313" key="2">
    <source>
        <dbReference type="Proteomes" id="UP001058974"/>
    </source>
</evidence>
<comment type="caution">
    <text evidence="1">The sequence shown here is derived from an EMBL/GenBank/DDBJ whole genome shotgun (WGS) entry which is preliminary data.</text>
</comment>
<proteinExistence type="predicted"/>
<sequence length="207" mass="23920">MKFGSNRCVAMMIESGIMQQIGDEAFSKIGESLLFQSSSLYVRFFSFRYDLLLKMSRLQSRVRRFCWCPVSVLKVFWRFLDEFRLLQLDWLGGFAACHRIRVFALPALVAAVSLRYGTAVFSLLQQPVPNYQKVVSRYKNENTIPIVFDSAEASLFEARIEDNVRRSTRQRGLPPRLQDSKRVQDNEINEDGDFVHFSLMAASEPVK</sequence>
<name>A0A9D4XN99_PEA</name>
<keyword evidence="2" id="KW-1185">Reference proteome</keyword>
<protein>
    <submittedName>
        <fullName evidence="1">Uncharacterized protein</fullName>
    </submittedName>
</protein>
<gene>
    <name evidence="1" type="ORF">KIW84_030412</name>
</gene>
<evidence type="ECO:0000313" key="1">
    <source>
        <dbReference type="EMBL" id="KAI5424184.1"/>
    </source>
</evidence>
<dbReference type="Gramene" id="Psat03G0041200-T1">
    <property type="protein sequence ID" value="KAI5424184.1"/>
    <property type="gene ID" value="KIW84_030412"/>
</dbReference>